<protein>
    <submittedName>
        <fullName evidence="1">Protein Ves</fullName>
    </submittedName>
</protein>
<evidence type="ECO:0000313" key="2">
    <source>
        <dbReference type="Proteomes" id="UP000528185"/>
    </source>
</evidence>
<dbReference type="Gene3D" id="2.60.120.10">
    <property type="entry name" value="Jelly Rolls"/>
    <property type="match status" value="1"/>
</dbReference>
<comment type="caution">
    <text evidence="1">The sequence shown here is derived from an EMBL/GenBank/DDBJ whole genome shotgun (WGS) entry which is preliminary data.</text>
</comment>
<dbReference type="SUPFAM" id="SSF51182">
    <property type="entry name" value="RmlC-like cupins"/>
    <property type="match status" value="1"/>
</dbReference>
<dbReference type="RefSeq" id="WP_065117139.1">
    <property type="nucleotide sequence ID" value="NZ_CAICSX020000002.1"/>
</dbReference>
<accession>A0AAN2A8T1</accession>
<dbReference type="Pfam" id="PF05962">
    <property type="entry name" value="HutD"/>
    <property type="match status" value="1"/>
</dbReference>
<dbReference type="InterPro" id="IPR014710">
    <property type="entry name" value="RmlC-like_jellyroll"/>
</dbReference>
<dbReference type="KEGG" id="aro:B0909_18415"/>
<gene>
    <name evidence="1" type="primary">ves_1</name>
    <name evidence="1" type="ORF">AGRHK599_LOCUS3957</name>
</gene>
<organism evidence="1 2">
    <name type="scientific">Rhizobium rhizogenes</name>
    <name type="common">Agrobacterium rhizogenes</name>
    <dbReference type="NCBI Taxonomy" id="359"/>
    <lineage>
        <taxon>Bacteria</taxon>
        <taxon>Pseudomonadati</taxon>
        <taxon>Pseudomonadota</taxon>
        <taxon>Alphaproteobacteria</taxon>
        <taxon>Hyphomicrobiales</taxon>
        <taxon>Rhizobiaceae</taxon>
        <taxon>Rhizobium/Agrobacterium group</taxon>
        <taxon>Rhizobium</taxon>
    </lineage>
</organism>
<dbReference type="EMBL" id="CAICSX020000002">
    <property type="protein sequence ID" value="CAD0215708.1"/>
    <property type="molecule type" value="Genomic_DNA"/>
</dbReference>
<proteinExistence type="predicted"/>
<dbReference type="InterPro" id="IPR010282">
    <property type="entry name" value="Uncharacterised_HutD/Ves"/>
</dbReference>
<dbReference type="Proteomes" id="UP000528185">
    <property type="component" value="Unassembled WGS sequence"/>
</dbReference>
<evidence type="ECO:0000313" key="1">
    <source>
        <dbReference type="EMBL" id="CAD0215708.1"/>
    </source>
</evidence>
<dbReference type="CDD" id="cd20293">
    <property type="entry name" value="cupin_HutD_N"/>
    <property type="match status" value="1"/>
</dbReference>
<name>A0AAN2A8T1_RHIRH</name>
<dbReference type="AlphaFoldDB" id="A0AAN2A8T1"/>
<dbReference type="PANTHER" id="PTHR37943:SF1">
    <property type="entry name" value="PROTEIN VES"/>
    <property type="match status" value="1"/>
</dbReference>
<reference evidence="1 2" key="1">
    <citation type="submission" date="2020-06" db="EMBL/GenBank/DDBJ databases">
        <authorList>
            <person name="De Coninck B."/>
            <person name="Ibrahim H."/>
        </authorList>
    </citation>
    <scope>NUCLEOTIDE SEQUENCE [LARGE SCALE GENOMIC DNA]</scope>
    <source>
        <strain evidence="1">Ag_rhizogenes_K599</strain>
    </source>
</reference>
<dbReference type="PANTHER" id="PTHR37943">
    <property type="entry name" value="PROTEIN VES"/>
    <property type="match status" value="1"/>
</dbReference>
<sequence length="189" mass="20392">MTLLRASDYKRMPWKNGGGETVEIAIFPPAASVNDFDWRISMATVASDGPFSIFPGIDRTLSILQGNGMALAIAANEPLLLTMESAPLPFSADVPVNATLPGGPIVDLNVMTRRSAFRHTVQRRSGIFSATAEGVTILVLALDPLTVSRGNEKNHLERLDSLLIEGEAPFIVEADQNAGAYFLITLKRL</sequence>
<dbReference type="InterPro" id="IPR011051">
    <property type="entry name" value="RmlC_Cupin_sf"/>
</dbReference>